<feature type="region of interest" description="Disordered" evidence="1">
    <location>
        <begin position="187"/>
        <end position="209"/>
    </location>
</feature>
<reference evidence="4" key="1">
    <citation type="submission" date="2016-05" db="EMBL/GenBank/DDBJ databases">
        <title>Comparative genomics of biotechnologically important yeasts.</title>
        <authorList>
            <consortium name="DOE Joint Genome Institute"/>
            <person name="Riley R."/>
            <person name="Haridas S."/>
            <person name="Wolfe K.H."/>
            <person name="Lopes M.R."/>
            <person name="Hittinger C.T."/>
            <person name="Goker M."/>
            <person name="Salamov A."/>
            <person name="Wisecaver J."/>
            <person name="Long T.M."/>
            <person name="Aerts A.L."/>
            <person name="Barry K."/>
            <person name="Choi C."/>
            <person name="Clum A."/>
            <person name="Coughlan A.Y."/>
            <person name="Deshpande S."/>
            <person name="Douglass A.P."/>
            <person name="Hanson S.J."/>
            <person name="Klenk H.-P."/>
            <person name="Labutti K."/>
            <person name="Lapidus A."/>
            <person name="Lindquist E."/>
            <person name="Lipzen A."/>
            <person name="Meier-Kolthoff J.P."/>
            <person name="Ohm R.A."/>
            <person name="Otillar R.P."/>
            <person name="Pangilinan J."/>
            <person name="Peng Y."/>
            <person name="Rokas A."/>
            <person name="Rosa C.A."/>
            <person name="Scheuner C."/>
            <person name="Sibirny A.A."/>
            <person name="Slot J.C."/>
            <person name="Stielow J.B."/>
            <person name="Sun H."/>
            <person name="Kurtzman C.P."/>
            <person name="Blackwell M."/>
            <person name="Grigoriev I.V."/>
            <person name="Jeffries T.W."/>
        </authorList>
    </citation>
    <scope>NUCLEOTIDE SEQUENCE [LARGE SCALE GENOMIC DNA]</scope>
    <source>
        <strain evidence="4">NRRL Y-1933</strain>
    </source>
</reference>
<dbReference type="InterPro" id="IPR039251">
    <property type="entry name" value="OXLD1"/>
</dbReference>
<dbReference type="InterPro" id="IPR019180">
    <property type="entry name" value="Oxidoreductase-like_N"/>
</dbReference>
<dbReference type="GO" id="GO:0005739">
    <property type="term" value="C:mitochondrion"/>
    <property type="evidence" value="ECO:0007669"/>
    <property type="project" value="TreeGrafter"/>
</dbReference>
<dbReference type="Pfam" id="PF09791">
    <property type="entry name" value="Oxidored-like"/>
    <property type="match status" value="1"/>
</dbReference>
<dbReference type="Proteomes" id="UP000095085">
    <property type="component" value="Unassembled WGS sequence"/>
</dbReference>
<dbReference type="RefSeq" id="XP_020075579.1">
    <property type="nucleotide sequence ID" value="XM_020221479.1"/>
</dbReference>
<dbReference type="GeneID" id="30996028"/>
<dbReference type="AlphaFoldDB" id="A0A1E4RGW4"/>
<dbReference type="STRING" id="984485.A0A1E4RGW4"/>
<evidence type="ECO:0000313" key="4">
    <source>
        <dbReference type="Proteomes" id="UP000095085"/>
    </source>
</evidence>
<evidence type="ECO:0000259" key="2">
    <source>
        <dbReference type="Pfam" id="PF09791"/>
    </source>
</evidence>
<dbReference type="OrthoDB" id="10064411at2759"/>
<organism evidence="3 4">
    <name type="scientific">Hyphopichia burtonii NRRL Y-1933</name>
    <dbReference type="NCBI Taxonomy" id="984485"/>
    <lineage>
        <taxon>Eukaryota</taxon>
        <taxon>Fungi</taxon>
        <taxon>Dikarya</taxon>
        <taxon>Ascomycota</taxon>
        <taxon>Saccharomycotina</taxon>
        <taxon>Pichiomycetes</taxon>
        <taxon>Debaryomycetaceae</taxon>
        <taxon>Hyphopichia</taxon>
    </lineage>
</organism>
<feature type="compositionally biased region" description="Basic and acidic residues" evidence="1">
    <location>
        <begin position="187"/>
        <end position="202"/>
    </location>
</feature>
<evidence type="ECO:0000313" key="3">
    <source>
        <dbReference type="EMBL" id="ODV66512.1"/>
    </source>
</evidence>
<accession>A0A1E4RGW4</accession>
<sequence length="235" mass="27315">MIVRLHALTRNLYRNFATSSISLNKDKKYEYYDLVRSTPKKPQAPIEALLMSKKDYNDLKKQTSVTFEGNYNIDENLTPEQRIERVFGGRIKGESPRSSSRMMRGEPRVIKGVTVPDRPIEPDNCCMSGCINCVWELFNEDVKDWNKKRREAAKKMAQTGGVWPEDFHPPIRHLKRENLPDSVAKEYFNKPKKESPTSVKKEEEEESWGNVPVTIRVFAEMEKKMKEKKKTKATS</sequence>
<feature type="domain" description="Oxidoreductase-like" evidence="2">
    <location>
        <begin position="110"/>
        <end position="153"/>
    </location>
</feature>
<evidence type="ECO:0000256" key="1">
    <source>
        <dbReference type="SAM" id="MobiDB-lite"/>
    </source>
</evidence>
<name>A0A1E4RGW4_9ASCO</name>
<gene>
    <name evidence="3" type="ORF">HYPBUDRAFT_153318</name>
</gene>
<proteinExistence type="predicted"/>
<keyword evidence="4" id="KW-1185">Reference proteome</keyword>
<dbReference type="PANTHER" id="PTHR21193">
    <property type="entry name" value="OXIDOREDUCTASE-LIKE DOMAIN-CONTAINING PROTEIN 1"/>
    <property type="match status" value="1"/>
</dbReference>
<dbReference type="EMBL" id="KV454542">
    <property type="protein sequence ID" value="ODV66512.1"/>
    <property type="molecule type" value="Genomic_DNA"/>
</dbReference>
<dbReference type="PANTHER" id="PTHR21193:SF3">
    <property type="entry name" value="OXIDOREDUCTASE-LIKE DOMAIN-CONTAINING PROTEIN 1"/>
    <property type="match status" value="1"/>
</dbReference>
<protein>
    <recommendedName>
        <fullName evidence="2">Oxidoreductase-like domain-containing protein</fullName>
    </recommendedName>
</protein>